<keyword evidence="6" id="KW-1185">Reference proteome</keyword>
<keyword evidence="2" id="KW-0732">Signal</keyword>
<dbReference type="Proteomes" id="UP000552836">
    <property type="component" value="Unassembled WGS sequence"/>
</dbReference>
<organism evidence="4 5">
    <name type="scientific">Modestobacter marinus</name>
    <dbReference type="NCBI Taxonomy" id="477641"/>
    <lineage>
        <taxon>Bacteria</taxon>
        <taxon>Bacillati</taxon>
        <taxon>Actinomycetota</taxon>
        <taxon>Actinomycetes</taxon>
        <taxon>Geodermatophilales</taxon>
        <taxon>Geodermatophilaceae</taxon>
        <taxon>Modestobacter</taxon>
    </lineage>
</organism>
<protein>
    <recommendedName>
        <fullName evidence="7">Secreted protein</fullName>
    </recommendedName>
</protein>
<feature type="compositionally biased region" description="Acidic residues" evidence="1">
    <location>
        <begin position="48"/>
        <end position="63"/>
    </location>
</feature>
<proteinExistence type="predicted"/>
<feature type="region of interest" description="Disordered" evidence="1">
    <location>
        <begin position="48"/>
        <end position="82"/>
    </location>
</feature>
<feature type="chain" id="PRO_5032410779" description="Secreted protein" evidence="2">
    <location>
        <begin position="30"/>
        <end position="160"/>
    </location>
</feature>
<evidence type="ECO:0000256" key="2">
    <source>
        <dbReference type="SAM" id="SignalP"/>
    </source>
</evidence>
<accession>A0A846LKG8</accession>
<reference evidence="3" key="4">
    <citation type="submission" date="2024-05" db="EMBL/GenBank/DDBJ databases">
        <authorList>
            <person name="Sun Q."/>
            <person name="Zhou Y."/>
        </authorList>
    </citation>
    <scope>NUCLEOTIDE SEQUENCE</scope>
    <source>
        <strain evidence="3">CGMCC 4.5581</strain>
    </source>
</reference>
<reference evidence="4 5" key="3">
    <citation type="submission" date="2020-02" db="EMBL/GenBank/DDBJ databases">
        <title>Sequencing the genomes of 1000 actinobacteria strains.</title>
        <authorList>
            <person name="Klenk H.-P."/>
        </authorList>
    </citation>
    <scope>NUCLEOTIDE SEQUENCE [LARGE SCALE GENOMIC DNA]</scope>
    <source>
        <strain evidence="4 5">DSM 45201</strain>
    </source>
</reference>
<dbReference type="Proteomes" id="UP000648663">
    <property type="component" value="Unassembled WGS sequence"/>
</dbReference>
<evidence type="ECO:0000313" key="3">
    <source>
        <dbReference type="EMBL" id="GGL67266.1"/>
    </source>
</evidence>
<evidence type="ECO:0000256" key="1">
    <source>
        <dbReference type="SAM" id="MobiDB-lite"/>
    </source>
</evidence>
<dbReference type="RefSeq" id="WP_166753493.1">
    <property type="nucleotide sequence ID" value="NZ_BAABJU010000019.1"/>
</dbReference>
<sequence length="160" mass="15996">MATNPTRTRRLASGLAAAGLLLVPLSACSDEPVDDATSAVDTAIETDTEMTESTMAEETETETTTDTATPSETGAAATSTESGVECSGTSCVVTLSGDGTEVEVLGQTVTLGQVQDGRATVGIAGQEVSCSEGESVSAGPLNLECTTVTPENVVMTASLG</sequence>
<evidence type="ECO:0000313" key="5">
    <source>
        <dbReference type="Proteomes" id="UP000552836"/>
    </source>
</evidence>
<dbReference type="EMBL" id="JAAMPA010000001">
    <property type="protein sequence ID" value="NIH65808.1"/>
    <property type="molecule type" value="Genomic_DNA"/>
</dbReference>
<evidence type="ECO:0000313" key="6">
    <source>
        <dbReference type="Proteomes" id="UP000648663"/>
    </source>
</evidence>
<dbReference type="AlphaFoldDB" id="A0A846LKG8"/>
<evidence type="ECO:0008006" key="7">
    <source>
        <dbReference type="Google" id="ProtNLM"/>
    </source>
</evidence>
<name>A0A846LKG8_9ACTN</name>
<dbReference type="EMBL" id="BMMI01000004">
    <property type="protein sequence ID" value="GGL67266.1"/>
    <property type="molecule type" value="Genomic_DNA"/>
</dbReference>
<reference evidence="6" key="2">
    <citation type="journal article" date="2019" name="Int. J. Syst. Evol. Microbiol.">
        <title>The Global Catalogue of Microorganisms (GCM) 10K type strain sequencing project: providing services to taxonomists for standard genome sequencing and annotation.</title>
        <authorList>
            <consortium name="The Broad Institute Genomics Platform"/>
            <consortium name="The Broad Institute Genome Sequencing Center for Infectious Disease"/>
            <person name="Wu L."/>
            <person name="Ma J."/>
        </authorList>
    </citation>
    <scope>NUCLEOTIDE SEQUENCE [LARGE SCALE GENOMIC DNA]</scope>
    <source>
        <strain evidence="6">CGMCC 4.5581</strain>
    </source>
</reference>
<reference evidence="3" key="1">
    <citation type="journal article" date="2014" name="Int. J. Syst. Evol. Microbiol.">
        <title>Complete genome of a new Firmicutes species belonging to the dominant human colonic microbiota ('Ruminococcus bicirculans') reveals two chromosomes and a selective capacity to utilize plant glucans.</title>
        <authorList>
            <consortium name="NISC Comparative Sequencing Program"/>
            <person name="Wegmann U."/>
            <person name="Louis P."/>
            <person name="Goesmann A."/>
            <person name="Henrissat B."/>
            <person name="Duncan S.H."/>
            <person name="Flint H.J."/>
        </authorList>
    </citation>
    <scope>NUCLEOTIDE SEQUENCE</scope>
    <source>
        <strain evidence="3">CGMCC 4.5581</strain>
    </source>
</reference>
<feature type="compositionally biased region" description="Low complexity" evidence="1">
    <location>
        <begin position="64"/>
        <end position="73"/>
    </location>
</feature>
<comment type="caution">
    <text evidence="4">The sequence shown here is derived from an EMBL/GenBank/DDBJ whole genome shotgun (WGS) entry which is preliminary data.</text>
</comment>
<gene>
    <name evidence="4" type="ORF">FB380_000254</name>
    <name evidence="3" type="ORF">GCM10011589_24470</name>
</gene>
<feature type="signal peptide" evidence="2">
    <location>
        <begin position="1"/>
        <end position="29"/>
    </location>
</feature>
<evidence type="ECO:0000313" key="4">
    <source>
        <dbReference type="EMBL" id="NIH65808.1"/>
    </source>
</evidence>